<dbReference type="EMBL" id="JAFJMO010000011">
    <property type="protein sequence ID" value="KAJ8263448.1"/>
    <property type="molecule type" value="Genomic_DNA"/>
</dbReference>
<evidence type="ECO:0000313" key="1">
    <source>
        <dbReference type="EMBL" id="KAJ8263448.1"/>
    </source>
</evidence>
<sequence>MRAFRWTEQNQQRSAVRRVAHHENALLGSFSACAALHGWALMKIIKPDKNHYGAENDTPWLFRLSGPAKKVQNCDRQYPKPP</sequence>
<proteinExistence type="predicted"/>
<accession>A0A9Q1D9V5</accession>
<name>A0A9Q1D9V5_CONCO</name>
<protein>
    <submittedName>
        <fullName evidence="1">Uncharacterized protein</fullName>
    </submittedName>
</protein>
<dbReference type="AlphaFoldDB" id="A0A9Q1D9V5"/>
<evidence type="ECO:0000313" key="2">
    <source>
        <dbReference type="Proteomes" id="UP001152803"/>
    </source>
</evidence>
<gene>
    <name evidence="1" type="ORF">COCON_G00159050</name>
</gene>
<reference evidence="1" key="1">
    <citation type="journal article" date="2023" name="Science">
        <title>Genome structures resolve the early diversification of teleost fishes.</title>
        <authorList>
            <person name="Parey E."/>
            <person name="Louis A."/>
            <person name="Montfort J."/>
            <person name="Bouchez O."/>
            <person name="Roques C."/>
            <person name="Iampietro C."/>
            <person name="Lluch J."/>
            <person name="Castinel A."/>
            <person name="Donnadieu C."/>
            <person name="Desvignes T."/>
            <person name="Floi Bucao C."/>
            <person name="Jouanno E."/>
            <person name="Wen M."/>
            <person name="Mejri S."/>
            <person name="Dirks R."/>
            <person name="Jansen H."/>
            <person name="Henkel C."/>
            <person name="Chen W.J."/>
            <person name="Zahm M."/>
            <person name="Cabau C."/>
            <person name="Klopp C."/>
            <person name="Thompson A.W."/>
            <person name="Robinson-Rechavi M."/>
            <person name="Braasch I."/>
            <person name="Lecointre G."/>
            <person name="Bobe J."/>
            <person name="Postlethwait J.H."/>
            <person name="Berthelot C."/>
            <person name="Roest Crollius H."/>
            <person name="Guiguen Y."/>
        </authorList>
    </citation>
    <scope>NUCLEOTIDE SEQUENCE</scope>
    <source>
        <strain evidence="1">Concon-B</strain>
    </source>
</reference>
<dbReference type="Proteomes" id="UP001152803">
    <property type="component" value="Unassembled WGS sequence"/>
</dbReference>
<organism evidence="1 2">
    <name type="scientific">Conger conger</name>
    <name type="common">Conger eel</name>
    <name type="synonym">Muraena conger</name>
    <dbReference type="NCBI Taxonomy" id="82655"/>
    <lineage>
        <taxon>Eukaryota</taxon>
        <taxon>Metazoa</taxon>
        <taxon>Chordata</taxon>
        <taxon>Craniata</taxon>
        <taxon>Vertebrata</taxon>
        <taxon>Euteleostomi</taxon>
        <taxon>Actinopterygii</taxon>
        <taxon>Neopterygii</taxon>
        <taxon>Teleostei</taxon>
        <taxon>Anguilliformes</taxon>
        <taxon>Congridae</taxon>
        <taxon>Conger</taxon>
    </lineage>
</organism>
<comment type="caution">
    <text evidence="1">The sequence shown here is derived from an EMBL/GenBank/DDBJ whole genome shotgun (WGS) entry which is preliminary data.</text>
</comment>
<keyword evidence="2" id="KW-1185">Reference proteome</keyword>